<feature type="region of interest" description="Disordered" evidence="9">
    <location>
        <begin position="128"/>
        <end position="189"/>
    </location>
</feature>
<evidence type="ECO:0000256" key="7">
    <source>
        <dbReference type="ARBA" id="ARBA00023180"/>
    </source>
</evidence>
<dbReference type="AlphaFoldDB" id="A0AAE1TAV1"/>
<dbReference type="Pfam" id="PF07983">
    <property type="entry name" value="X8"/>
    <property type="match status" value="1"/>
</dbReference>
<keyword evidence="8" id="KW-0449">Lipoprotein</keyword>
<dbReference type="GO" id="GO:0005886">
    <property type="term" value="C:plasma membrane"/>
    <property type="evidence" value="ECO:0007669"/>
    <property type="project" value="UniProtKB-SubCell"/>
</dbReference>
<dbReference type="Proteomes" id="UP001293593">
    <property type="component" value="Unassembled WGS sequence"/>
</dbReference>
<feature type="compositionally biased region" description="Low complexity" evidence="9">
    <location>
        <begin position="95"/>
        <end position="112"/>
    </location>
</feature>
<dbReference type="InterPro" id="IPR044788">
    <property type="entry name" value="X8_dom_prot"/>
</dbReference>
<keyword evidence="7" id="KW-0325">Glycoprotein</keyword>
<evidence type="ECO:0000313" key="12">
    <source>
        <dbReference type="Proteomes" id="UP001293593"/>
    </source>
</evidence>
<evidence type="ECO:0000256" key="9">
    <source>
        <dbReference type="SAM" id="MobiDB-lite"/>
    </source>
</evidence>
<evidence type="ECO:0000256" key="8">
    <source>
        <dbReference type="ARBA" id="ARBA00023288"/>
    </source>
</evidence>
<dbReference type="GO" id="GO:0098552">
    <property type="term" value="C:side of membrane"/>
    <property type="evidence" value="ECO:0007669"/>
    <property type="project" value="UniProtKB-KW"/>
</dbReference>
<evidence type="ECO:0000256" key="6">
    <source>
        <dbReference type="ARBA" id="ARBA00023157"/>
    </source>
</evidence>
<comment type="caution">
    <text evidence="11">The sequence shown here is derived from an EMBL/GenBank/DDBJ whole genome shotgun (WGS) entry which is preliminary data.</text>
</comment>
<evidence type="ECO:0000256" key="2">
    <source>
        <dbReference type="ARBA" id="ARBA00022475"/>
    </source>
</evidence>
<keyword evidence="4" id="KW-0732">Signal</keyword>
<feature type="compositionally biased region" description="Pro residues" evidence="9">
    <location>
        <begin position="132"/>
        <end position="168"/>
    </location>
</feature>
<dbReference type="SMART" id="SM00768">
    <property type="entry name" value="X8"/>
    <property type="match status" value="1"/>
</dbReference>
<dbReference type="EMBL" id="JAWXYG010000003">
    <property type="protein sequence ID" value="KAK4279017.1"/>
    <property type="molecule type" value="Genomic_DNA"/>
</dbReference>
<proteinExistence type="predicted"/>
<dbReference type="FunFam" id="1.20.58.1040:FF:000001">
    <property type="entry name" value="Glucan endo-1,3-beta-glucosidase 4"/>
    <property type="match status" value="1"/>
</dbReference>
<organism evidence="11 12">
    <name type="scientific">Acacia crassicarpa</name>
    <name type="common">northern wattle</name>
    <dbReference type="NCBI Taxonomy" id="499986"/>
    <lineage>
        <taxon>Eukaryota</taxon>
        <taxon>Viridiplantae</taxon>
        <taxon>Streptophyta</taxon>
        <taxon>Embryophyta</taxon>
        <taxon>Tracheophyta</taxon>
        <taxon>Spermatophyta</taxon>
        <taxon>Magnoliopsida</taxon>
        <taxon>eudicotyledons</taxon>
        <taxon>Gunneridae</taxon>
        <taxon>Pentapetalae</taxon>
        <taxon>rosids</taxon>
        <taxon>fabids</taxon>
        <taxon>Fabales</taxon>
        <taxon>Fabaceae</taxon>
        <taxon>Caesalpinioideae</taxon>
        <taxon>mimosoid clade</taxon>
        <taxon>Acacieae</taxon>
        <taxon>Acacia</taxon>
    </lineage>
</organism>
<evidence type="ECO:0000256" key="5">
    <source>
        <dbReference type="ARBA" id="ARBA00023136"/>
    </source>
</evidence>
<comment type="subcellular location">
    <subcellularLocation>
        <location evidence="1">Cell membrane</location>
        <topology evidence="1">Lipid-anchor</topology>
        <topology evidence="1">GPI-anchor</topology>
    </subcellularLocation>
</comment>
<evidence type="ECO:0000256" key="3">
    <source>
        <dbReference type="ARBA" id="ARBA00022622"/>
    </source>
</evidence>
<sequence length="278" mass="30473">MDPTRDHSLRFRLAIAFLCFFLVASSIVLLCDTRSHGRIFQKIKLNHRISSSNRSWNNLKSLKHILDTKNNDSPLFSFSNFDDSYGIPSPLLVSLPPSSSQAPQPSSSSSFSPYPPILTPPNLPKYYSPINHYPPPPPKITQNPSPPSTHGPSPPVAYSPPLVYPPPRSVATGSTPPPPPPHNRRPRSIGHWCVAKPTVPDSIIKQAMDYACGSGADCKGIQPNGPCYEPNTMLAHASYAYNSYWQNRKAAGGTCDFGGTAMLVTVDPSFEKCHFMMN</sequence>
<dbReference type="PANTHER" id="PTHR31044">
    <property type="entry name" value="BETA-1,3 GLUCANASE"/>
    <property type="match status" value="1"/>
</dbReference>
<protein>
    <recommendedName>
        <fullName evidence="10">X8 domain-containing protein</fullName>
    </recommendedName>
</protein>
<keyword evidence="3" id="KW-0336">GPI-anchor</keyword>
<evidence type="ECO:0000313" key="11">
    <source>
        <dbReference type="EMBL" id="KAK4279017.1"/>
    </source>
</evidence>
<evidence type="ECO:0000259" key="10">
    <source>
        <dbReference type="SMART" id="SM00768"/>
    </source>
</evidence>
<keyword evidence="6" id="KW-1015">Disulfide bond</keyword>
<reference evidence="11" key="1">
    <citation type="submission" date="2023-10" db="EMBL/GenBank/DDBJ databases">
        <title>Chromosome-level genome of the transformable northern wattle, Acacia crassicarpa.</title>
        <authorList>
            <person name="Massaro I."/>
            <person name="Sinha N.R."/>
            <person name="Poethig S."/>
            <person name="Leichty A.R."/>
        </authorList>
    </citation>
    <scope>NUCLEOTIDE SEQUENCE</scope>
    <source>
        <strain evidence="11">Acra3RX</strain>
        <tissue evidence="11">Leaf</tissue>
    </source>
</reference>
<dbReference type="GO" id="GO:0009506">
    <property type="term" value="C:plasmodesma"/>
    <property type="evidence" value="ECO:0007669"/>
    <property type="project" value="UniProtKB-ARBA"/>
</dbReference>
<gene>
    <name evidence="11" type="ORF">QN277_016783</name>
</gene>
<keyword evidence="12" id="KW-1185">Reference proteome</keyword>
<keyword evidence="2" id="KW-1003">Cell membrane</keyword>
<dbReference type="Gene3D" id="1.20.58.1040">
    <property type="match status" value="1"/>
</dbReference>
<evidence type="ECO:0000256" key="1">
    <source>
        <dbReference type="ARBA" id="ARBA00004609"/>
    </source>
</evidence>
<keyword evidence="5" id="KW-0472">Membrane</keyword>
<dbReference type="PANTHER" id="PTHR31044:SF28">
    <property type="entry name" value="CARBOHYDRATE-BINDING X8 DOMAIN SUPERFAMILY PROTEIN"/>
    <property type="match status" value="1"/>
</dbReference>
<dbReference type="InterPro" id="IPR012946">
    <property type="entry name" value="X8"/>
</dbReference>
<feature type="domain" description="X8" evidence="10">
    <location>
        <begin position="191"/>
        <end position="275"/>
    </location>
</feature>
<name>A0AAE1TAV1_9FABA</name>
<evidence type="ECO:0000256" key="4">
    <source>
        <dbReference type="ARBA" id="ARBA00022729"/>
    </source>
</evidence>
<feature type="region of interest" description="Disordered" evidence="9">
    <location>
        <begin position="95"/>
        <end position="114"/>
    </location>
</feature>
<accession>A0AAE1TAV1</accession>